<dbReference type="EMBL" id="BKCJ010010712">
    <property type="protein sequence ID" value="GEU92802.1"/>
    <property type="molecule type" value="Genomic_DNA"/>
</dbReference>
<organism evidence="2">
    <name type="scientific">Tanacetum cinerariifolium</name>
    <name type="common">Dalmatian daisy</name>
    <name type="synonym">Chrysanthemum cinerariifolium</name>
    <dbReference type="NCBI Taxonomy" id="118510"/>
    <lineage>
        <taxon>Eukaryota</taxon>
        <taxon>Viridiplantae</taxon>
        <taxon>Streptophyta</taxon>
        <taxon>Embryophyta</taxon>
        <taxon>Tracheophyta</taxon>
        <taxon>Spermatophyta</taxon>
        <taxon>Magnoliopsida</taxon>
        <taxon>eudicotyledons</taxon>
        <taxon>Gunneridae</taxon>
        <taxon>Pentapetalae</taxon>
        <taxon>asterids</taxon>
        <taxon>campanulids</taxon>
        <taxon>Asterales</taxon>
        <taxon>Asteraceae</taxon>
        <taxon>Asteroideae</taxon>
        <taxon>Anthemideae</taxon>
        <taxon>Anthemidinae</taxon>
        <taxon>Tanacetum</taxon>
    </lineage>
</organism>
<feature type="compositionally biased region" description="Basic and acidic residues" evidence="1">
    <location>
        <begin position="186"/>
        <end position="195"/>
    </location>
</feature>
<evidence type="ECO:0000256" key="1">
    <source>
        <dbReference type="SAM" id="MobiDB-lite"/>
    </source>
</evidence>
<name>A0A6L2P670_TANCI</name>
<gene>
    <name evidence="2" type="ORF">Tci_064780</name>
</gene>
<feature type="region of interest" description="Disordered" evidence="1">
    <location>
        <begin position="1"/>
        <end position="22"/>
    </location>
</feature>
<reference evidence="2" key="1">
    <citation type="journal article" date="2019" name="Sci. Rep.">
        <title>Draft genome of Tanacetum cinerariifolium, the natural source of mosquito coil.</title>
        <authorList>
            <person name="Yamashiro T."/>
            <person name="Shiraishi A."/>
            <person name="Satake H."/>
            <person name="Nakayama K."/>
        </authorList>
    </citation>
    <scope>NUCLEOTIDE SEQUENCE</scope>
</reference>
<accession>A0A6L2P670</accession>
<evidence type="ECO:0000313" key="2">
    <source>
        <dbReference type="EMBL" id="GEU92802.1"/>
    </source>
</evidence>
<comment type="caution">
    <text evidence="2">The sequence shown here is derived from an EMBL/GenBank/DDBJ whole genome shotgun (WGS) entry which is preliminary data.</text>
</comment>
<feature type="region of interest" description="Disordered" evidence="1">
    <location>
        <begin position="185"/>
        <end position="205"/>
    </location>
</feature>
<dbReference type="AlphaFoldDB" id="A0A6L2P670"/>
<sequence length="293" mass="32220">MVTGQPKGLMNPILGESSRNNLGGEEPLGLTAEFVHTFSCAMRDDPTSYLEGCSMGNEYSQRNSINRGPVILDFENSVVHLPSVTGIPILFLEIRTPYTLMPTADSKGPVILDFENYVVYLPSITNVSNGFQIANDVDMLNSKHNYPPNVNHLGSPLFGDINSIHSNGQNSAANVAHKPIQISDTVDSRKSHNTERPPLSNMASASTRTYVKSNCEGIQTTFMVKTVLEMLPINLYKFDNVDSRKCHNTERPSLSNLASASIRTYVHSNCECNTPKLGRSGIWISGACYFNDQ</sequence>
<protein>
    <submittedName>
        <fullName evidence="2">Uncharacterized protein</fullName>
    </submittedName>
</protein>
<proteinExistence type="predicted"/>